<organism evidence="1">
    <name type="scientific">Picea sitchensis</name>
    <name type="common">Sitka spruce</name>
    <name type="synonym">Pinus sitchensis</name>
    <dbReference type="NCBI Taxonomy" id="3332"/>
    <lineage>
        <taxon>Eukaryota</taxon>
        <taxon>Viridiplantae</taxon>
        <taxon>Streptophyta</taxon>
        <taxon>Embryophyta</taxon>
        <taxon>Tracheophyta</taxon>
        <taxon>Spermatophyta</taxon>
        <taxon>Pinopsida</taxon>
        <taxon>Pinidae</taxon>
        <taxon>Conifers I</taxon>
        <taxon>Pinales</taxon>
        <taxon>Pinaceae</taxon>
        <taxon>Picea</taxon>
    </lineage>
</organism>
<accession>D5ADC4</accession>
<proteinExistence type="evidence at transcript level"/>
<evidence type="ECO:0000313" key="1">
    <source>
        <dbReference type="EMBL" id="ADE77543.1"/>
    </source>
</evidence>
<sequence length="47" mass="5850">MAVARREIKMQTFHREIKMQTFHLMKGLQNYVAHHPFYMNYYSLQFL</sequence>
<dbReference type="EMBL" id="BT124281">
    <property type="protein sequence ID" value="ADE77543.1"/>
    <property type="molecule type" value="mRNA"/>
</dbReference>
<name>D5ADC4_PICSI</name>
<reference evidence="1" key="1">
    <citation type="submission" date="2010-04" db="EMBL/GenBank/DDBJ databases">
        <authorList>
            <person name="Reid K.E."/>
            <person name="Liao N."/>
            <person name="Chan S."/>
            <person name="Docking R."/>
            <person name="Taylor G."/>
            <person name="Moore R."/>
            <person name="Mayo M."/>
            <person name="Munro S."/>
            <person name="King J."/>
            <person name="Yanchuk A."/>
            <person name="Holt R."/>
            <person name="Jones S."/>
            <person name="Marra M."/>
            <person name="Ritland C.E."/>
            <person name="Ritland K."/>
            <person name="Bohlmann J."/>
        </authorList>
    </citation>
    <scope>NUCLEOTIDE SEQUENCE</scope>
    <source>
        <tissue evidence="1">Bud</tissue>
    </source>
</reference>
<dbReference type="AlphaFoldDB" id="D5ADC4"/>
<protein>
    <submittedName>
        <fullName evidence="1">Uncharacterized protein</fullName>
    </submittedName>
</protein>